<comment type="caution">
    <text evidence="1">The sequence shown here is derived from an EMBL/GenBank/DDBJ whole genome shotgun (WGS) entry which is preliminary data.</text>
</comment>
<dbReference type="InterPro" id="IPR025634">
    <property type="entry name" value="DUF4292"/>
</dbReference>
<dbReference type="Proteomes" id="UP000031980">
    <property type="component" value="Unassembled WGS sequence"/>
</dbReference>
<sequence length="284" mass="33747">MRSKLFILSLVVLFISCHSTKKLPKQRELENISEGRLFKNIVENELDFQSLYSKKMDISLNTKKKSNSLKATMQMKKDSFICISMSASPLGINVARLLLTPDSIKFVNFHDKEYFISDYSYFSNRFDLNLSFDCFQRILSNYFFNFESCTSLNDRTKRYKFDKSGNNYLLYTLEEKALGRKLKKLYKKRRKNKEYSLILQEIQIDPDYFRPCFVSIKDIEEQIGLNVKYDDFKDFGGYLYPGKILFNLYMESDPVEVKIVFDRLEFDVKVESNFKISSKYKRIY</sequence>
<dbReference type="Proteomes" id="UP000031937">
    <property type="component" value="Unassembled WGS sequence"/>
</dbReference>
<protein>
    <recommendedName>
        <fullName evidence="5">DUF4292 domain-containing protein</fullName>
    </recommendedName>
</protein>
<evidence type="ECO:0000313" key="4">
    <source>
        <dbReference type="Proteomes" id="UP000031980"/>
    </source>
</evidence>
<evidence type="ECO:0000313" key="2">
    <source>
        <dbReference type="EMBL" id="KIO45231.1"/>
    </source>
</evidence>
<evidence type="ECO:0000313" key="3">
    <source>
        <dbReference type="Proteomes" id="UP000031937"/>
    </source>
</evidence>
<dbReference type="PROSITE" id="PS51257">
    <property type="entry name" value="PROKAR_LIPOPROTEIN"/>
    <property type="match status" value="1"/>
</dbReference>
<dbReference type="EMBL" id="JPIT01000018">
    <property type="protein sequence ID" value="KIO45231.1"/>
    <property type="molecule type" value="Genomic_DNA"/>
</dbReference>
<proteinExistence type="predicted"/>
<dbReference type="RefSeq" id="WP_041503190.1">
    <property type="nucleotide sequence ID" value="NZ_JPIT01000018.1"/>
</dbReference>
<name>A0A0C3NEG1_9PORP</name>
<reference evidence="1 4" key="1">
    <citation type="submission" date="2014-07" db="EMBL/GenBank/DDBJ databases">
        <title>Porphyromonadaceae bacterium OUH 308042 = ATCC BAA-2681 = DSM 28342 draft genome.</title>
        <authorList>
            <person name="Sydenham T.V."/>
            <person name="Hasman H."/>
            <person name="Justensen U.S."/>
        </authorList>
    </citation>
    <scope>NUCLEOTIDE SEQUENCE [LARGE SCALE GENOMIC DNA]</scope>
    <source>
        <strain evidence="1 4">OUH 308042</strain>
    </source>
</reference>
<dbReference type="EMBL" id="JPIU01000039">
    <property type="protein sequence ID" value="KIO44512.1"/>
    <property type="molecule type" value="Genomic_DNA"/>
</dbReference>
<dbReference type="AlphaFoldDB" id="A0A0C3NEG1"/>
<accession>A0A0C3NEG1</accession>
<gene>
    <name evidence="1" type="ORF">BA92_09980</name>
    <name evidence="2" type="ORF">IE90_07345</name>
</gene>
<organism evidence="1 4">
    <name type="scientific">Sanguibacteroides justesenii</name>
    <dbReference type="NCBI Taxonomy" id="1547597"/>
    <lineage>
        <taxon>Bacteria</taxon>
        <taxon>Pseudomonadati</taxon>
        <taxon>Bacteroidota</taxon>
        <taxon>Bacteroidia</taxon>
        <taxon>Bacteroidales</taxon>
        <taxon>Porphyromonadaceae</taxon>
        <taxon>Sanguibacteroides</taxon>
    </lineage>
</organism>
<keyword evidence="4" id="KW-1185">Reference proteome</keyword>
<evidence type="ECO:0000313" key="1">
    <source>
        <dbReference type="EMBL" id="KIO44512.1"/>
    </source>
</evidence>
<reference evidence="2 3" key="2">
    <citation type="submission" date="2014-07" db="EMBL/GenBank/DDBJ databases">
        <title>Porphyromonadaceae bacterium OUH 334697 = ATCC BAA-2682 = DSM 28341 draft genome.</title>
        <authorList>
            <person name="Sydenham T.V."/>
            <person name="Hasman H."/>
            <person name="Justesen U.S."/>
        </authorList>
    </citation>
    <scope>NUCLEOTIDE SEQUENCE [LARGE SCALE GENOMIC DNA]</scope>
    <source>
        <strain evidence="2 3">OUH 334697</strain>
    </source>
</reference>
<dbReference type="Pfam" id="PF14125">
    <property type="entry name" value="DUF4292"/>
    <property type="match status" value="1"/>
</dbReference>
<evidence type="ECO:0008006" key="5">
    <source>
        <dbReference type="Google" id="ProtNLM"/>
    </source>
</evidence>